<sequence>MAKKSFKDNPALQFISSAEEERAEPEREKPTGKAPDGYKVNPLYVETKSRRLQLVLQPSLYERVKKRATSSGLSVNEYIHQILDEATREE</sequence>
<accession>A0A0H5PX99</accession>
<keyword evidence="2" id="KW-0614">Plasmid</keyword>
<dbReference type="SUPFAM" id="SSF47598">
    <property type="entry name" value="Ribbon-helix-helix"/>
    <property type="match status" value="1"/>
</dbReference>
<reference evidence="2" key="1">
    <citation type="submission" date="2015-06" db="EMBL/GenBank/DDBJ databases">
        <authorList>
            <person name="Joergensen T."/>
        </authorList>
    </citation>
    <scope>NUCLEOTIDE SEQUENCE</scope>
    <source>
        <plasmid evidence="2">pRGRH0239</plasmid>
    </source>
</reference>
<reference evidence="2" key="2">
    <citation type="submission" date="2015-07" db="EMBL/GenBank/DDBJ databases">
        <title>Plasmids, circular viruses and viroids from rat gut.</title>
        <authorList>
            <person name="Jorgensen T.J."/>
            <person name="Hansen M.A."/>
            <person name="Xu Z."/>
            <person name="Tabak M.A."/>
            <person name="Sorensen S.J."/>
            <person name="Hansen L.H."/>
        </authorList>
    </citation>
    <scope>NUCLEOTIDE SEQUENCE</scope>
    <source>
        <plasmid evidence="2">pRGRH0239</plasmid>
    </source>
</reference>
<evidence type="ECO:0000256" key="1">
    <source>
        <dbReference type="SAM" id="MobiDB-lite"/>
    </source>
</evidence>
<dbReference type="EMBL" id="LN852912">
    <property type="protein sequence ID" value="CRY94381.1"/>
    <property type="molecule type" value="Genomic_DNA"/>
</dbReference>
<dbReference type="GO" id="GO:0006355">
    <property type="term" value="P:regulation of DNA-templated transcription"/>
    <property type="evidence" value="ECO:0007669"/>
    <property type="project" value="InterPro"/>
</dbReference>
<protein>
    <submittedName>
        <fullName evidence="2">Uncharacterized protein</fullName>
    </submittedName>
</protein>
<name>A0A0H5PX99_9ZZZZ</name>
<geneLocation type="plasmid" evidence="2">
    <name>pRGRH0239</name>
</geneLocation>
<dbReference type="InterPro" id="IPR013321">
    <property type="entry name" value="Arc_rbn_hlx_hlx"/>
</dbReference>
<evidence type="ECO:0000313" key="2">
    <source>
        <dbReference type="EMBL" id="CRY94381.1"/>
    </source>
</evidence>
<dbReference type="Gene3D" id="1.10.1220.10">
    <property type="entry name" value="Met repressor-like"/>
    <property type="match status" value="1"/>
</dbReference>
<dbReference type="InterPro" id="IPR010985">
    <property type="entry name" value="Ribbon_hlx_hlx"/>
</dbReference>
<dbReference type="AlphaFoldDB" id="A0A0H5PX99"/>
<feature type="region of interest" description="Disordered" evidence="1">
    <location>
        <begin position="1"/>
        <end position="40"/>
    </location>
</feature>
<organism evidence="2">
    <name type="scientific">uncultured prokaryote</name>
    <dbReference type="NCBI Taxonomy" id="198431"/>
    <lineage>
        <taxon>unclassified sequences</taxon>
        <taxon>environmental samples</taxon>
    </lineage>
</organism>
<proteinExistence type="predicted"/>